<dbReference type="STRING" id="1173027.Mic7113_1633"/>
<gene>
    <name evidence="1" type="ORF">Mic7113_1633</name>
</gene>
<proteinExistence type="predicted"/>
<dbReference type="OrthoDB" id="460810at2"/>
<name>K9WCM3_9CYAN</name>
<protein>
    <submittedName>
        <fullName evidence="1">Uncharacterized protein</fullName>
    </submittedName>
</protein>
<dbReference type="RefSeq" id="WP_015181660.1">
    <property type="nucleotide sequence ID" value="NC_019738.1"/>
</dbReference>
<reference evidence="1 2" key="1">
    <citation type="submission" date="2012-06" db="EMBL/GenBank/DDBJ databases">
        <title>Finished chromosome of genome of Microcoleus sp. PCC 7113.</title>
        <authorList>
            <consortium name="US DOE Joint Genome Institute"/>
            <person name="Gugger M."/>
            <person name="Coursin T."/>
            <person name="Rippka R."/>
            <person name="Tandeau De Marsac N."/>
            <person name="Huntemann M."/>
            <person name="Wei C.-L."/>
            <person name="Han J."/>
            <person name="Detter J.C."/>
            <person name="Han C."/>
            <person name="Tapia R."/>
            <person name="Chen A."/>
            <person name="Kyrpides N."/>
            <person name="Mavromatis K."/>
            <person name="Markowitz V."/>
            <person name="Szeto E."/>
            <person name="Ivanova N."/>
            <person name="Pagani I."/>
            <person name="Pati A."/>
            <person name="Goodwin L."/>
            <person name="Nordberg H.P."/>
            <person name="Cantor M.N."/>
            <person name="Hua S.X."/>
            <person name="Woyke T."/>
            <person name="Kerfeld C.A."/>
        </authorList>
    </citation>
    <scope>NUCLEOTIDE SEQUENCE [LARGE SCALE GENOMIC DNA]</scope>
    <source>
        <strain evidence="1 2">PCC 7113</strain>
    </source>
</reference>
<sequence length="94" mass="10524">MQTITSSGKSININSSARFLCSYTNITRHIEIIRLKNIPGLHLERVIFPGERLMFEAVPEAQLEIQSNQTLSVVVPCLQLSVTETVTLNQLIKS</sequence>
<dbReference type="HOGENOM" id="CLU_144128_2_1_3"/>
<dbReference type="AlphaFoldDB" id="K9WCM3"/>
<evidence type="ECO:0000313" key="2">
    <source>
        <dbReference type="Proteomes" id="UP000010471"/>
    </source>
</evidence>
<dbReference type="InterPro" id="IPR014964">
    <property type="entry name" value="DUF1830"/>
</dbReference>
<dbReference type="Pfam" id="PF08865">
    <property type="entry name" value="DUF1830"/>
    <property type="match status" value="1"/>
</dbReference>
<dbReference type="EMBL" id="CP003630">
    <property type="protein sequence ID" value="AFZ17504.1"/>
    <property type="molecule type" value="Genomic_DNA"/>
</dbReference>
<organism evidence="1 2">
    <name type="scientific">Allocoleopsis franciscana PCC 7113</name>
    <dbReference type="NCBI Taxonomy" id="1173027"/>
    <lineage>
        <taxon>Bacteria</taxon>
        <taxon>Bacillati</taxon>
        <taxon>Cyanobacteriota</taxon>
        <taxon>Cyanophyceae</taxon>
        <taxon>Coleofasciculales</taxon>
        <taxon>Coleofasciculaceae</taxon>
        <taxon>Allocoleopsis</taxon>
        <taxon>Allocoleopsis franciscana</taxon>
    </lineage>
</organism>
<dbReference type="Proteomes" id="UP000010471">
    <property type="component" value="Chromosome"/>
</dbReference>
<keyword evidence="2" id="KW-1185">Reference proteome</keyword>
<evidence type="ECO:0000313" key="1">
    <source>
        <dbReference type="EMBL" id="AFZ17504.1"/>
    </source>
</evidence>
<dbReference type="KEGG" id="mic:Mic7113_1633"/>
<accession>K9WCM3</accession>